<accession>I0KD18</accession>
<evidence type="ECO:0000313" key="4">
    <source>
        <dbReference type="Proteomes" id="UP000011058"/>
    </source>
</evidence>
<dbReference type="Proteomes" id="UP000011058">
    <property type="component" value="Chromosome"/>
</dbReference>
<dbReference type="eggNOG" id="ENOG50347Y9">
    <property type="taxonomic scope" value="Bacteria"/>
</dbReference>
<feature type="transmembrane region" description="Helical" evidence="2">
    <location>
        <begin position="34"/>
        <end position="52"/>
    </location>
</feature>
<evidence type="ECO:0000313" key="3">
    <source>
        <dbReference type="EMBL" id="CCH02021.1"/>
    </source>
</evidence>
<keyword evidence="2" id="KW-1133">Transmembrane helix</keyword>
<dbReference type="OrthoDB" id="9957205at2"/>
<evidence type="ECO:0000256" key="2">
    <source>
        <dbReference type="SAM" id="Phobius"/>
    </source>
</evidence>
<dbReference type="RefSeq" id="WP_015333120.1">
    <property type="nucleotide sequence ID" value="NC_020054.1"/>
</dbReference>
<dbReference type="HOGENOM" id="CLU_1003806_0_0_10"/>
<keyword evidence="2" id="KW-0812">Transmembrane</keyword>
<name>I0KD18_9BACT</name>
<dbReference type="AlphaFoldDB" id="I0KD18"/>
<organism evidence="3 4">
    <name type="scientific">Fibrella aestuarina BUZ 2</name>
    <dbReference type="NCBI Taxonomy" id="1166018"/>
    <lineage>
        <taxon>Bacteria</taxon>
        <taxon>Pseudomonadati</taxon>
        <taxon>Bacteroidota</taxon>
        <taxon>Cytophagia</taxon>
        <taxon>Cytophagales</taxon>
        <taxon>Spirosomataceae</taxon>
        <taxon>Fibrella</taxon>
    </lineage>
</organism>
<proteinExistence type="predicted"/>
<reference evidence="3 4" key="1">
    <citation type="journal article" date="2012" name="J. Bacteriol.">
        <title>Genome Sequence of Fibrella aestuarina BUZ 2T, a Filamentous Marine Bacterium.</title>
        <authorList>
            <person name="Filippini M."/>
            <person name="Qi W."/>
            <person name="Blom J."/>
            <person name="Goesmann A."/>
            <person name="Smits T.H."/>
            <person name="Bagheri H.C."/>
        </authorList>
    </citation>
    <scope>NUCLEOTIDE SEQUENCE [LARGE SCALE GENOMIC DNA]</scope>
    <source>
        <strain evidence="4">BUZ 2T</strain>
    </source>
</reference>
<feature type="transmembrane region" description="Helical" evidence="2">
    <location>
        <begin position="9"/>
        <end position="28"/>
    </location>
</feature>
<feature type="transmembrane region" description="Helical" evidence="2">
    <location>
        <begin position="59"/>
        <end position="82"/>
    </location>
</feature>
<feature type="transmembrane region" description="Helical" evidence="2">
    <location>
        <begin position="102"/>
        <end position="123"/>
    </location>
</feature>
<dbReference type="STRING" id="1166018.FAES_4021"/>
<feature type="region of interest" description="Disordered" evidence="1">
    <location>
        <begin position="215"/>
        <end position="236"/>
    </location>
</feature>
<gene>
    <name evidence="3" type="ORF">FAES_4021</name>
</gene>
<evidence type="ECO:0000256" key="1">
    <source>
        <dbReference type="SAM" id="MobiDB-lite"/>
    </source>
</evidence>
<sequence length="277" mass="31147">MIHSVDHPLIIFGQAVGAVALVRLYFILRTAPFPLPQLTLGAAVAMVTNLVARSTNADWFYITDIAQYWSLSAVFIASIYKVLHRQKTTPAETTEPDFFDRYSMRITWGVGMAIAALLLYNYVKAYADQRVRQQQITQAAVEASTRARQQYAAEVRRRDQHDQSFRDSLLRQVDSMAQVGQTLLQNQGQILKTQQRVEAKTQQNTVLTRRALQTAKPVPTPEKVQPVPSHEKPKDSRSIWQKIFGKRAAADSAHVYLLRADPGFQSGAEAADLTVLH</sequence>
<keyword evidence="2" id="KW-0472">Membrane</keyword>
<protein>
    <submittedName>
        <fullName evidence="3">Uncharacterized protein</fullName>
    </submittedName>
</protein>
<dbReference type="KEGG" id="fae:FAES_4021"/>
<keyword evidence="4" id="KW-1185">Reference proteome</keyword>
<dbReference type="EMBL" id="HE796683">
    <property type="protein sequence ID" value="CCH02021.1"/>
    <property type="molecule type" value="Genomic_DNA"/>
</dbReference>